<keyword evidence="3" id="KW-1185">Reference proteome</keyword>
<dbReference type="EMBL" id="SPLM01000005">
    <property type="protein sequence ID" value="TMW67219.1"/>
    <property type="molecule type" value="Genomic_DNA"/>
</dbReference>
<feature type="region of interest" description="Disordered" evidence="1">
    <location>
        <begin position="68"/>
        <end position="112"/>
    </location>
</feature>
<organism evidence="2 3">
    <name type="scientific">Pythium oligandrum</name>
    <name type="common">Mycoparasitic fungus</name>
    <dbReference type="NCBI Taxonomy" id="41045"/>
    <lineage>
        <taxon>Eukaryota</taxon>
        <taxon>Sar</taxon>
        <taxon>Stramenopiles</taxon>
        <taxon>Oomycota</taxon>
        <taxon>Peronosporomycetes</taxon>
        <taxon>Pythiales</taxon>
        <taxon>Pythiaceae</taxon>
        <taxon>Pythium</taxon>
    </lineage>
</organism>
<gene>
    <name evidence="2" type="ORF">Poli38472_012335</name>
</gene>
<dbReference type="OrthoDB" id="118016at2759"/>
<evidence type="ECO:0000313" key="3">
    <source>
        <dbReference type="Proteomes" id="UP000794436"/>
    </source>
</evidence>
<feature type="region of interest" description="Disordered" evidence="1">
    <location>
        <begin position="543"/>
        <end position="579"/>
    </location>
</feature>
<name>A0A8K1CQ70_PYTOL</name>
<comment type="caution">
    <text evidence="2">The sequence shown here is derived from an EMBL/GenBank/DDBJ whole genome shotgun (WGS) entry which is preliminary data.</text>
</comment>
<reference evidence="2" key="1">
    <citation type="submission" date="2019-03" db="EMBL/GenBank/DDBJ databases">
        <title>Long read genome sequence of the mycoparasitic Pythium oligandrum ATCC 38472 isolated from sugarbeet rhizosphere.</title>
        <authorList>
            <person name="Gaulin E."/>
        </authorList>
    </citation>
    <scope>NUCLEOTIDE SEQUENCE</scope>
    <source>
        <strain evidence="2">ATCC 38472_TT</strain>
    </source>
</reference>
<feature type="compositionally biased region" description="Basic and acidic residues" evidence="1">
    <location>
        <begin position="566"/>
        <end position="579"/>
    </location>
</feature>
<dbReference type="Proteomes" id="UP000794436">
    <property type="component" value="Unassembled WGS sequence"/>
</dbReference>
<sequence length="579" mass="65021">MLLSSPSFGFITVYFIVVLSEFDMTEEDVVAASEATGARMVVHKAFYPTLEALPRIAAAIEYMESSECARTESESDHSSSRAESSGGENGTSVATAAPKKRRKTMDDHRKEEKAQLMAEISKLNTHLAFLSQQAVSDNSSTTLSVEGANALLRELLQQQQLRFATSRAIVSQATISNNIPPLPTRIVLSRDKLERQRVLSAMQADQLSKGRQYITERSRFLDLSESHHTMEDVVSSQGDILNVRFLIEQHNHQTVRNVFDGILYYGANIEFVLSESAECLTIREDDDDDDKRGPGIAQHVLQATVAPGVLVEHNTVVFSEFNAQEDVGLIVARFVDEDELHLYKPTERIRHDLMMIVMISKLPGTDTAVARHWAHLRWHRSEHVVVSDDIKRQVRPKLTEWVESIHRFLRVRLGNNHWERIHKKTLQEKDPDIEWDASFRKKYTTPIKDGSTLKKLQTSVAHLTGVVSAIAIHLNVAISAVDELEEYVKALEILWRLHKANPSLASVINHHPRGPAVSAYLDMHKRRTVALSKDLAVDHNAERGCLASPPAPAPAPAAKEKRKRVHLEPSLKETGVRCK</sequence>
<evidence type="ECO:0000256" key="1">
    <source>
        <dbReference type="SAM" id="MobiDB-lite"/>
    </source>
</evidence>
<protein>
    <submittedName>
        <fullName evidence="2">Uncharacterized protein</fullName>
    </submittedName>
</protein>
<accession>A0A8K1CQ70</accession>
<evidence type="ECO:0000313" key="2">
    <source>
        <dbReference type="EMBL" id="TMW67219.1"/>
    </source>
</evidence>
<proteinExistence type="predicted"/>
<dbReference type="AlphaFoldDB" id="A0A8K1CQ70"/>
<feature type="compositionally biased region" description="Basic and acidic residues" evidence="1">
    <location>
        <begin position="68"/>
        <end position="80"/>
    </location>
</feature>